<dbReference type="Gene3D" id="3.80.10.10">
    <property type="entry name" value="Ribonuclease Inhibitor"/>
    <property type="match status" value="1"/>
</dbReference>
<dbReference type="InterPro" id="IPR053197">
    <property type="entry name" value="F-box_SCFL_complex_component"/>
</dbReference>
<evidence type="ECO:0000313" key="2">
    <source>
        <dbReference type="Proteomes" id="UP001497457"/>
    </source>
</evidence>
<sequence>MPALNLNISEFEAPDIPLSAVSENHKERWRKMENFTTNLLMRHMAPRLDAFRLGIGFPFTSADWGLDVDRWIRRAMEYCPVVMEIQLTDAFGVRYQLPKLVSCHLKRLVLYAVYLEHSFAEQLHSGCPVLEDLVLWECHEFRGLQSDTLKNLVVHNCSSGDADILLIRTPLASLRLDFLYNSYRNGILLGTGKFLVKASISLRSGMLFQRSEAILLGSLFNVTSLGLQTINAMAVLDKEFDKSPAFDNLRTLSLNHCFHNKRDVNKFKALGRLLQKSTNLEKLTLQNFWYDETMKVQIANKKMFNTVRPVVGPIGFPMLENLRTLSLDGCDLHDNFRLLRHFLWSSPNLEKLTVRLCKLPKVLPGGKGKAKSKKTYCQFQNLVGFKCQKLKSTEIIYKNGSKTQGLVSLFLGISGCAPKNTITLTKYEDDPDFW</sequence>
<evidence type="ECO:0000313" key="1">
    <source>
        <dbReference type="EMBL" id="CAL5031977.1"/>
    </source>
</evidence>
<dbReference type="SUPFAM" id="SSF52047">
    <property type="entry name" value="RNI-like"/>
    <property type="match status" value="1"/>
</dbReference>
<dbReference type="AlphaFoldDB" id="A0ABC9D601"/>
<dbReference type="PANTHER" id="PTHR34223:SF98">
    <property type="entry name" value="OS04G0440901 PROTEIN"/>
    <property type="match status" value="1"/>
</dbReference>
<dbReference type="Proteomes" id="UP001497457">
    <property type="component" value="Chromosome 31b"/>
</dbReference>
<name>A0ABC9D601_9POAL</name>
<reference evidence="1" key="1">
    <citation type="submission" date="2024-10" db="EMBL/GenBank/DDBJ databases">
        <authorList>
            <person name="Ryan C."/>
        </authorList>
    </citation>
    <scope>NUCLEOTIDE SEQUENCE [LARGE SCALE GENOMIC DNA]</scope>
</reference>
<proteinExistence type="predicted"/>
<accession>A0ABC9D601</accession>
<protein>
    <submittedName>
        <fullName evidence="1">Uncharacterized protein</fullName>
    </submittedName>
</protein>
<keyword evidence="2" id="KW-1185">Reference proteome</keyword>
<organism evidence="1 2">
    <name type="scientific">Urochloa decumbens</name>
    <dbReference type="NCBI Taxonomy" id="240449"/>
    <lineage>
        <taxon>Eukaryota</taxon>
        <taxon>Viridiplantae</taxon>
        <taxon>Streptophyta</taxon>
        <taxon>Embryophyta</taxon>
        <taxon>Tracheophyta</taxon>
        <taxon>Spermatophyta</taxon>
        <taxon>Magnoliopsida</taxon>
        <taxon>Liliopsida</taxon>
        <taxon>Poales</taxon>
        <taxon>Poaceae</taxon>
        <taxon>PACMAD clade</taxon>
        <taxon>Panicoideae</taxon>
        <taxon>Panicodae</taxon>
        <taxon>Paniceae</taxon>
        <taxon>Melinidinae</taxon>
        <taxon>Urochloa</taxon>
    </lineage>
</organism>
<dbReference type="InterPro" id="IPR032675">
    <property type="entry name" value="LRR_dom_sf"/>
</dbReference>
<dbReference type="PANTHER" id="PTHR34223">
    <property type="entry name" value="OS11G0201299 PROTEIN"/>
    <property type="match status" value="1"/>
</dbReference>
<gene>
    <name evidence="1" type="ORF">URODEC1_LOCUS82018</name>
</gene>
<dbReference type="EMBL" id="OZ075141">
    <property type="protein sequence ID" value="CAL5031977.1"/>
    <property type="molecule type" value="Genomic_DNA"/>
</dbReference>